<dbReference type="EMBL" id="JAUSVK010000001">
    <property type="protein sequence ID" value="MDQ0391454.1"/>
    <property type="molecule type" value="Genomic_DNA"/>
</dbReference>
<protein>
    <submittedName>
        <fullName evidence="2">Uncharacterized protein</fullName>
    </submittedName>
</protein>
<evidence type="ECO:0000256" key="1">
    <source>
        <dbReference type="SAM" id="MobiDB-lite"/>
    </source>
</evidence>
<accession>A0ABU0FBF0</accession>
<gene>
    <name evidence="2" type="ORF">J3R73_001246</name>
</gene>
<feature type="region of interest" description="Disordered" evidence="1">
    <location>
        <begin position="41"/>
        <end position="81"/>
    </location>
</feature>
<reference evidence="2 3" key="1">
    <citation type="submission" date="2023-07" db="EMBL/GenBank/DDBJ databases">
        <title>Genomic Encyclopedia of Type Strains, Phase IV (KMG-IV): sequencing the most valuable type-strain genomes for metagenomic binning, comparative biology and taxonomic classification.</title>
        <authorList>
            <person name="Goeker M."/>
        </authorList>
    </citation>
    <scope>NUCLEOTIDE SEQUENCE [LARGE SCALE GENOMIC DNA]</scope>
    <source>
        <strain evidence="2 3">DSM 5896</strain>
    </source>
</reference>
<evidence type="ECO:0000313" key="3">
    <source>
        <dbReference type="Proteomes" id="UP001237448"/>
    </source>
</evidence>
<keyword evidence="3" id="KW-1185">Reference proteome</keyword>
<proteinExistence type="predicted"/>
<organism evidence="2 3">
    <name type="scientific">Labrys monachus</name>
    <dbReference type="NCBI Taxonomy" id="217067"/>
    <lineage>
        <taxon>Bacteria</taxon>
        <taxon>Pseudomonadati</taxon>
        <taxon>Pseudomonadota</taxon>
        <taxon>Alphaproteobacteria</taxon>
        <taxon>Hyphomicrobiales</taxon>
        <taxon>Xanthobacteraceae</taxon>
        <taxon>Labrys</taxon>
    </lineage>
</organism>
<dbReference type="RefSeq" id="WP_307423798.1">
    <property type="nucleotide sequence ID" value="NZ_JAUSVK010000001.1"/>
</dbReference>
<name>A0ABU0FBF0_9HYPH</name>
<sequence>MKKKIGSVSAKAKAMRCQSIERSRIFACGVFIPWEIPGGRSRKDAAGSARGPFARNYLQPSRKSDHRPQESSGHSPIVWGSTPRNASRFRITARSRRRAATASLSAENHVLLPHPAVVMIERFSPADPAVSRPAARRLLAGGGAAVPSGLAGDGPFGIAVYSASAFAIPQAAGAGAPAGHFPNSTGRNFSPPDLKLDYVKRHSGMQ</sequence>
<comment type="caution">
    <text evidence="2">The sequence shown here is derived from an EMBL/GenBank/DDBJ whole genome shotgun (WGS) entry which is preliminary data.</text>
</comment>
<dbReference type="Proteomes" id="UP001237448">
    <property type="component" value="Unassembled WGS sequence"/>
</dbReference>
<evidence type="ECO:0000313" key="2">
    <source>
        <dbReference type="EMBL" id="MDQ0391454.1"/>
    </source>
</evidence>
<feature type="region of interest" description="Disordered" evidence="1">
    <location>
        <begin position="174"/>
        <end position="195"/>
    </location>
</feature>